<dbReference type="Proteomes" id="UP000289738">
    <property type="component" value="Chromosome A07"/>
</dbReference>
<comment type="caution">
    <text evidence="1">The sequence shown here is derived from an EMBL/GenBank/DDBJ whole genome shotgun (WGS) entry which is preliminary data.</text>
</comment>
<organism evidence="1 2">
    <name type="scientific">Arachis hypogaea</name>
    <name type="common">Peanut</name>
    <dbReference type="NCBI Taxonomy" id="3818"/>
    <lineage>
        <taxon>Eukaryota</taxon>
        <taxon>Viridiplantae</taxon>
        <taxon>Streptophyta</taxon>
        <taxon>Embryophyta</taxon>
        <taxon>Tracheophyta</taxon>
        <taxon>Spermatophyta</taxon>
        <taxon>Magnoliopsida</taxon>
        <taxon>eudicotyledons</taxon>
        <taxon>Gunneridae</taxon>
        <taxon>Pentapetalae</taxon>
        <taxon>rosids</taxon>
        <taxon>fabids</taxon>
        <taxon>Fabales</taxon>
        <taxon>Fabaceae</taxon>
        <taxon>Papilionoideae</taxon>
        <taxon>50 kb inversion clade</taxon>
        <taxon>dalbergioids sensu lato</taxon>
        <taxon>Dalbergieae</taxon>
        <taxon>Pterocarpus clade</taxon>
        <taxon>Arachis</taxon>
    </lineage>
</organism>
<name>A0A445CA91_ARAHY</name>
<dbReference type="EMBL" id="SDMP01000007">
    <property type="protein sequence ID" value="RYR47850.1"/>
    <property type="molecule type" value="Genomic_DNA"/>
</dbReference>
<protein>
    <submittedName>
        <fullName evidence="1">Uncharacterized protein</fullName>
    </submittedName>
</protein>
<keyword evidence="2" id="KW-1185">Reference proteome</keyword>
<gene>
    <name evidence="1" type="ORF">Ahy_A07g033824</name>
</gene>
<dbReference type="AlphaFoldDB" id="A0A445CA91"/>
<proteinExistence type="predicted"/>
<sequence>MMRRLRLCCEGVDDINLENEPYYKEKEQRNKTVVEPQRELYTKPWEGSVFPKKRKNLKNLVCKFVVHCICGKCYKESSDNKANKFLPPTSSSNFKSIRNSNAGAANYGNEKTKNAPIKWWQMK</sequence>
<dbReference type="Gramene" id="arahy.Tifrunner.gnm2.ann2.Ah17g433200.1">
    <property type="protein sequence ID" value="arahy.Tifrunner.gnm2.ann2.Ah17g433200.1-CDS"/>
    <property type="gene ID" value="arahy.Tifrunner.gnm2.ann2.Ah17g433200"/>
</dbReference>
<evidence type="ECO:0000313" key="2">
    <source>
        <dbReference type="Proteomes" id="UP000289738"/>
    </source>
</evidence>
<reference evidence="1 2" key="1">
    <citation type="submission" date="2019-01" db="EMBL/GenBank/DDBJ databases">
        <title>Sequencing of cultivated peanut Arachis hypogaea provides insights into genome evolution and oil improvement.</title>
        <authorList>
            <person name="Chen X."/>
        </authorList>
    </citation>
    <scope>NUCLEOTIDE SEQUENCE [LARGE SCALE GENOMIC DNA]</scope>
    <source>
        <strain evidence="2">cv. Fuhuasheng</strain>
        <tissue evidence="1">Leaves</tissue>
    </source>
</reference>
<accession>A0A445CA91</accession>
<evidence type="ECO:0000313" key="1">
    <source>
        <dbReference type="EMBL" id="RYR47850.1"/>
    </source>
</evidence>